<dbReference type="InterPro" id="IPR005821">
    <property type="entry name" value="Ion_trans_dom"/>
</dbReference>
<dbReference type="GO" id="GO:0005249">
    <property type="term" value="F:voltage-gated potassium channel activity"/>
    <property type="evidence" value="ECO:0007669"/>
    <property type="project" value="InterPro"/>
</dbReference>
<dbReference type="PANTHER" id="PTHR10027:SF10">
    <property type="entry name" value="SLOWPOKE 2, ISOFORM D"/>
    <property type="match status" value="1"/>
</dbReference>
<dbReference type="InterPro" id="IPR047871">
    <property type="entry name" value="K_chnl_Slo-like"/>
</dbReference>
<keyword evidence="4 11" id="KW-0812">Transmembrane</keyword>
<name>A0A418V2W6_RHOPL</name>
<dbReference type="Gene3D" id="1.10.287.70">
    <property type="match status" value="1"/>
</dbReference>
<evidence type="ECO:0000256" key="8">
    <source>
        <dbReference type="ARBA" id="ARBA00023065"/>
    </source>
</evidence>
<evidence type="ECO:0000256" key="4">
    <source>
        <dbReference type="ARBA" id="ARBA00022692"/>
    </source>
</evidence>
<dbReference type="AlphaFoldDB" id="A0A418V2W6"/>
<dbReference type="Proteomes" id="UP000285523">
    <property type="component" value="Unassembled WGS sequence"/>
</dbReference>
<reference evidence="13 14" key="1">
    <citation type="submission" date="2018-09" db="EMBL/GenBank/DDBJ databases">
        <title>Draft genome sequence of Rhodopseudomonas palustris 2.1.18.</title>
        <authorList>
            <person name="Robertson S.L."/>
            <person name="Meyer T.E."/>
            <person name="Kyndt J.A."/>
        </authorList>
    </citation>
    <scope>NUCLEOTIDE SEQUENCE [LARGE SCALE GENOMIC DNA]</scope>
    <source>
        <strain evidence="13 14">2.1.18</strain>
    </source>
</reference>
<dbReference type="OrthoDB" id="9799090at2"/>
<dbReference type="InterPro" id="IPR027359">
    <property type="entry name" value="Volt_channel_dom_sf"/>
</dbReference>
<keyword evidence="6" id="KW-0630">Potassium</keyword>
<comment type="subcellular location">
    <subcellularLocation>
        <location evidence="1">Membrane</location>
        <topology evidence="1">Multi-pass membrane protein</topology>
    </subcellularLocation>
</comment>
<evidence type="ECO:0000256" key="6">
    <source>
        <dbReference type="ARBA" id="ARBA00022958"/>
    </source>
</evidence>
<evidence type="ECO:0000256" key="7">
    <source>
        <dbReference type="ARBA" id="ARBA00022989"/>
    </source>
</evidence>
<dbReference type="PANTHER" id="PTHR10027">
    <property type="entry name" value="CALCIUM-ACTIVATED POTASSIUM CHANNEL ALPHA CHAIN"/>
    <property type="match status" value="1"/>
</dbReference>
<keyword evidence="3" id="KW-0633">Potassium transport</keyword>
<accession>A0A418V2W6</accession>
<dbReference type="SUPFAM" id="SSF81324">
    <property type="entry name" value="Voltage-gated potassium channels"/>
    <property type="match status" value="1"/>
</dbReference>
<keyword evidence="10 13" id="KW-0407">Ion channel</keyword>
<organism evidence="13 14">
    <name type="scientific">Rhodopseudomonas palustris</name>
    <dbReference type="NCBI Taxonomy" id="1076"/>
    <lineage>
        <taxon>Bacteria</taxon>
        <taxon>Pseudomonadati</taxon>
        <taxon>Pseudomonadota</taxon>
        <taxon>Alphaproteobacteria</taxon>
        <taxon>Hyphomicrobiales</taxon>
        <taxon>Nitrobacteraceae</taxon>
        <taxon>Rhodopseudomonas</taxon>
    </lineage>
</organism>
<feature type="transmembrane region" description="Helical" evidence="11">
    <location>
        <begin position="138"/>
        <end position="157"/>
    </location>
</feature>
<keyword evidence="5" id="KW-0631">Potassium channel</keyword>
<keyword evidence="8" id="KW-0406">Ion transport</keyword>
<evidence type="ECO:0000313" key="13">
    <source>
        <dbReference type="EMBL" id="RJF70410.1"/>
    </source>
</evidence>
<feature type="transmembrane region" description="Helical" evidence="11">
    <location>
        <begin position="26"/>
        <end position="45"/>
    </location>
</feature>
<keyword evidence="7 11" id="KW-1133">Transmembrane helix</keyword>
<dbReference type="PRINTS" id="PR01463">
    <property type="entry name" value="EAGCHANLFMLY"/>
</dbReference>
<sequence length="258" mass="28732">MTLHDFRAAVRELYEGASPRGVAFRYGLLAFDIVTVVFIIGTSFLPPNDLIEMLDTLFGALILIDFAARLYASRRPLREFGRLATWADIVAIVSFLAPLPGEAGGFLRILRTLRLLRDYQMLNRLRTDSSFFRRHEEVVIAVANLAVFIFVMTGLVYETQHFRNPQIANYADALYFTVTALTTTGFGDITLPGTPGRLITVVIMIFGVTLFFNLARALITPNKVRFPCPTCGLQRHDADAVHCKACGNVLNIPDEGLT</sequence>
<evidence type="ECO:0000256" key="10">
    <source>
        <dbReference type="ARBA" id="ARBA00023303"/>
    </source>
</evidence>
<evidence type="ECO:0000256" key="9">
    <source>
        <dbReference type="ARBA" id="ARBA00023136"/>
    </source>
</evidence>
<protein>
    <submittedName>
        <fullName evidence="13">Two pore domain potassium channel family protein</fullName>
    </submittedName>
</protein>
<evidence type="ECO:0000256" key="11">
    <source>
        <dbReference type="SAM" id="Phobius"/>
    </source>
</evidence>
<dbReference type="RefSeq" id="WP_119857908.1">
    <property type="nucleotide sequence ID" value="NZ_QYYD01000018.1"/>
</dbReference>
<evidence type="ECO:0000256" key="1">
    <source>
        <dbReference type="ARBA" id="ARBA00004141"/>
    </source>
</evidence>
<dbReference type="Pfam" id="PF00520">
    <property type="entry name" value="Ion_trans"/>
    <property type="match status" value="1"/>
</dbReference>
<evidence type="ECO:0000256" key="3">
    <source>
        <dbReference type="ARBA" id="ARBA00022538"/>
    </source>
</evidence>
<dbReference type="Gene3D" id="1.20.120.350">
    <property type="entry name" value="Voltage-gated potassium channels. Chain C"/>
    <property type="match status" value="1"/>
</dbReference>
<dbReference type="EMBL" id="QYYD01000018">
    <property type="protein sequence ID" value="RJF70410.1"/>
    <property type="molecule type" value="Genomic_DNA"/>
</dbReference>
<feature type="transmembrane region" description="Helical" evidence="11">
    <location>
        <begin position="51"/>
        <end position="71"/>
    </location>
</feature>
<gene>
    <name evidence="13" type="ORF">D4Q52_17805</name>
</gene>
<evidence type="ECO:0000256" key="2">
    <source>
        <dbReference type="ARBA" id="ARBA00022448"/>
    </source>
</evidence>
<dbReference type="GO" id="GO:0016020">
    <property type="term" value="C:membrane"/>
    <property type="evidence" value="ECO:0007669"/>
    <property type="project" value="UniProtKB-SubCell"/>
</dbReference>
<feature type="transmembrane region" description="Helical" evidence="11">
    <location>
        <begin position="198"/>
        <end position="219"/>
    </location>
</feature>
<evidence type="ECO:0000313" key="14">
    <source>
        <dbReference type="Proteomes" id="UP000285523"/>
    </source>
</evidence>
<feature type="domain" description="Ion transport" evidence="12">
    <location>
        <begin position="35"/>
        <end position="220"/>
    </location>
</feature>
<evidence type="ECO:0000256" key="5">
    <source>
        <dbReference type="ARBA" id="ARBA00022826"/>
    </source>
</evidence>
<keyword evidence="2" id="KW-0813">Transport</keyword>
<comment type="caution">
    <text evidence="13">The sequence shown here is derived from an EMBL/GenBank/DDBJ whole genome shotgun (WGS) entry which is preliminary data.</text>
</comment>
<dbReference type="InterPro" id="IPR003938">
    <property type="entry name" value="K_chnl_volt-dep_EAG/ELK/ERG"/>
</dbReference>
<evidence type="ECO:0000259" key="12">
    <source>
        <dbReference type="Pfam" id="PF00520"/>
    </source>
</evidence>
<proteinExistence type="predicted"/>
<keyword evidence="9 11" id="KW-0472">Membrane</keyword>